<reference evidence="2" key="2">
    <citation type="journal article" date="2024" name="Plant">
        <title>Genomic evolution and insights into agronomic trait innovations of Sesamum species.</title>
        <authorList>
            <person name="Miao H."/>
            <person name="Wang L."/>
            <person name="Qu L."/>
            <person name="Liu H."/>
            <person name="Sun Y."/>
            <person name="Le M."/>
            <person name="Wang Q."/>
            <person name="Wei S."/>
            <person name="Zheng Y."/>
            <person name="Lin W."/>
            <person name="Duan Y."/>
            <person name="Cao H."/>
            <person name="Xiong S."/>
            <person name="Wang X."/>
            <person name="Wei L."/>
            <person name="Li C."/>
            <person name="Ma Q."/>
            <person name="Ju M."/>
            <person name="Zhao R."/>
            <person name="Li G."/>
            <person name="Mu C."/>
            <person name="Tian Q."/>
            <person name="Mei H."/>
            <person name="Zhang T."/>
            <person name="Gao T."/>
            <person name="Zhang H."/>
        </authorList>
    </citation>
    <scope>NUCLEOTIDE SEQUENCE</scope>
    <source>
        <strain evidence="2">G01</strain>
    </source>
</reference>
<dbReference type="AlphaFoldDB" id="A0AAW2J3Y2"/>
<accession>A0AAW2J3Y2</accession>
<evidence type="ECO:0000313" key="2">
    <source>
        <dbReference type="EMBL" id="KAL0288868.1"/>
    </source>
</evidence>
<feature type="compositionally biased region" description="Basic residues" evidence="1">
    <location>
        <begin position="24"/>
        <end position="41"/>
    </location>
</feature>
<comment type="caution">
    <text evidence="2">The sequence shown here is derived from an EMBL/GenBank/DDBJ whole genome shotgun (WGS) entry which is preliminary data.</text>
</comment>
<proteinExistence type="predicted"/>
<gene>
    <name evidence="2" type="ORF">Sangu_2639200</name>
</gene>
<evidence type="ECO:0000256" key="1">
    <source>
        <dbReference type="SAM" id="MobiDB-lite"/>
    </source>
</evidence>
<protein>
    <submittedName>
        <fullName evidence="2">Uncharacterized protein</fullName>
    </submittedName>
</protein>
<sequence length="69" mass="7488">MAAAAPDAAQTLGDLVVAPLKEKRATKRRRRGVAQPRRRPSATKTGDGEASPRSGRPRRRPSIWATEVV</sequence>
<name>A0AAW2J3Y2_9LAMI</name>
<feature type="region of interest" description="Disordered" evidence="1">
    <location>
        <begin position="1"/>
        <end position="69"/>
    </location>
</feature>
<dbReference type="EMBL" id="JACGWK010001425">
    <property type="protein sequence ID" value="KAL0288868.1"/>
    <property type="molecule type" value="Genomic_DNA"/>
</dbReference>
<reference evidence="2" key="1">
    <citation type="submission" date="2020-06" db="EMBL/GenBank/DDBJ databases">
        <authorList>
            <person name="Li T."/>
            <person name="Hu X."/>
            <person name="Zhang T."/>
            <person name="Song X."/>
            <person name="Zhang H."/>
            <person name="Dai N."/>
            <person name="Sheng W."/>
            <person name="Hou X."/>
            <person name="Wei L."/>
        </authorList>
    </citation>
    <scope>NUCLEOTIDE SEQUENCE</scope>
    <source>
        <strain evidence="2">G01</strain>
        <tissue evidence="2">Leaf</tissue>
    </source>
</reference>
<organism evidence="2">
    <name type="scientific">Sesamum angustifolium</name>
    <dbReference type="NCBI Taxonomy" id="2727405"/>
    <lineage>
        <taxon>Eukaryota</taxon>
        <taxon>Viridiplantae</taxon>
        <taxon>Streptophyta</taxon>
        <taxon>Embryophyta</taxon>
        <taxon>Tracheophyta</taxon>
        <taxon>Spermatophyta</taxon>
        <taxon>Magnoliopsida</taxon>
        <taxon>eudicotyledons</taxon>
        <taxon>Gunneridae</taxon>
        <taxon>Pentapetalae</taxon>
        <taxon>asterids</taxon>
        <taxon>lamiids</taxon>
        <taxon>Lamiales</taxon>
        <taxon>Pedaliaceae</taxon>
        <taxon>Sesamum</taxon>
    </lineage>
</organism>